<dbReference type="Gene3D" id="3.30.200.20">
    <property type="entry name" value="Phosphorylase Kinase, domain 1"/>
    <property type="match status" value="1"/>
</dbReference>
<dbReference type="InterPro" id="IPR051585">
    <property type="entry name" value="STE20_Ser/Thr_Kinases"/>
</dbReference>
<feature type="region of interest" description="Disordered" evidence="13">
    <location>
        <begin position="598"/>
        <end position="628"/>
    </location>
</feature>
<feature type="compositionally biased region" description="Low complexity" evidence="13">
    <location>
        <begin position="928"/>
        <end position="939"/>
    </location>
</feature>
<feature type="binding site" evidence="11">
    <location>
        <position position="254"/>
    </location>
    <ligand>
        <name>ATP</name>
        <dbReference type="ChEBI" id="CHEBI:30616"/>
    </ligand>
</feature>
<keyword evidence="6 11" id="KW-0547">Nucleotide-binding</keyword>
<dbReference type="PROSITE" id="PS00108">
    <property type="entry name" value="PROTEIN_KINASE_ST"/>
    <property type="match status" value="1"/>
</dbReference>
<keyword evidence="7" id="KW-0418">Kinase</keyword>
<dbReference type="InterPro" id="IPR011009">
    <property type="entry name" value="Kinase-like_dom_sf"/>
</dbReference>
<reference evidence="16" key="1">
    <citation type="journal article" date="2011" name="Nat. Biotechnol.">
        <title>Genome sequencing and comparison of two nonhuman primate animal models, the cynomolgus and Chinese rhesus macaques.</title>
        <authorList>
            <person name="Yan G."/>
            <person name="Zhang G."/>
            <person name="Fang X."/>
            <person name="Zhang Y."/>
            <person name="Li C."/>
            <person name="Ling F."/>
            <person name="Cooper D.N."/>
            <person name="Li Q."/>
            <person name="Li Y."/>
            <person name="van Gool A.J."/>
            <person name="Du H."/>
            <person name="Chen J."/>
            <person name="Chen R."/>
            <person name="Zhang P."/>
            <person name="Huang Z."/>
            <person name="Thompson J.R."/>
            <person name="Meng Y."/>
            <person name="Bai Y."/>
            <person name="Wang J."/>
            <person name="Zhuo M."/>
            <person name="Wang T."/>
            <person name="Huang Y."/>
            <person name="Wei L."/>
            <person name="Li J."/>
            <person name="Wang Z."/>
            <person name="Hu H."/>
            <person name="Yang P."/>
            <person name="Le L."/>
            <person name="Stenson P.D."/>
            <person name="Li B."/>
            <person name="Liu X."/>
            <person name="Ball E.V."/>
            <person name="An N."/>
            <person name="Huang Q."/>
            <person name="Zhang Y."/>
            <person name="Fan W."/>
            <person name="Zhang X."/>
            <person name="Li Y."/>
            <person name="Wang W."/>
            <person name="Katze M.G."/>
            <person name="Su B."/>
            <person name="Nielsen R."/>
            <person name="Yang H."/>
            <person name="Wang J."/>
            <person name="Wang X."/>
            <person name="Wang J."/>
        </authorList>
    </citation>
    <scope>NUCLEOTIDE SEQUENCE [LARGE SCALE GENOMIC DNA]</scope>
    <source>
        <strain evidence="16">CR-5</strain>
    </source>
</reference>
<feature type="region of interest" description="Disordered" evidence="13">
    <location>
        <begin position="685"/>
        <end position="718"/>
    </location>
</feature>
<feature type="compositionally biased region" description="Basic and acidic residues" evidence="13">
    <location>
        <begin position="701"/>
        <end position="718"/>
    </location>
</feature>
<dbReference type="EMBL" id="CM001261">
    <property type="protein sequence ID" value="EHH19353.1"/>
    <property type="molecule type" value="Genomic_DNA"/>
</dbReference>
<gene>
    <name evidence="16" type="ORF">EGK_20041</name>
</gene>
<dbReference type="Gene3D" id="1.10.510.10">
    <property type="entry name" value="Transferase(Phosphotransferase) domain 1"/>
    <property type="match status" value="1"/>
</dbReference>
<dbReference type="SMART" id="SM00220">
    <property type="entry name" value="S_TKc"/>
    <property type="match status" value="1"/>
</dbReference>
<feature type="compositionally biased region" description="Acidic residues" evidence="13">
    <location>
        <begin position="490"/>
        <end position="506"/>
    </location>
</feature>
<evidence type="ECO:0000256" key="12">
    <source>
        <dbReference type="SAM" id="Coils"/>
    </source>
</evidence>
<feature type="compositionally biased region" description="Basic and acidic residues" evidence="13">
    <location>
        <begin position="598"/>
        <end position="611"/>
    </location>
</feature>
<evidence type="ECO:0000256" key="3">
    <source>
        <dbReference type="ARBA" id="ARBA00022527"/>
    </source>
</evidence>
<evidence type="ECO:0000256" key="1">
    <source>
        <dbReference type="ARBA" id="ARBA00008874"/>
    </source>
</evidence>
<protein>
    <recommendedName>
        <fullName evidence="2">non-specific serine/threonine protein kinase</fullName>
        <ecNumber evidence="2">2.7.11.1</ecNumber>
    </recommendedName>
</protein>
<keyword evidence="12" id="KW-0175">Coiled coil</keyword>
<evidence type="ECO:0000256" key="5">
    <source>
        <dbReference type="ARBA" id="ARBA00022679"/>
    </source>
</evidence>
<name>G7N128_MACMU</name>
<evidence type="ECO:0000256" key="8">
    <source>
        <dbReference type="ARBA" id="ARBA00022840"/>
    </source>
</evidence>
<evidence type="ECO:0000313" key="16">
    <source>
        <dbReference type="EMBL" id="EHH19353.1"/>
    </source>
</evidence>
<dbReference type="PROSITE" id="PS50011">
    <property type="entry name" value="PROTEIN_KINASE_DOM"/>
    <property type="match status" value="1"/>
</dbReference>
<keyword evidence="8 11" id="KW-0067">ATP-binding</keyword>
<evidence type="ECO:0000256" key="9">
    <source>
        <dbReference type="ARBA" id="ARBA00047899"/>
    </source>
</evidence>
<dbReference type="FunFam" id="3.30.200.20:FF:000120">
    <property type="entry name" value="STE20-like serine/threonine-protein kinase"/>
    <property type="match status" value="1"/>
</dbReference>
<feature type="domain" description="Protein kinase" evidence="14">
    <location>
        <begin position="225"/>
        <end position="531"/>
    </location>
</feature>
<feature type="compositionally biased region" description="Polar residues" evidence="13">
    <location>
        <begin position="872"/>
        <end position="882"/>
    </location>
</feature>
<dbReference type="Pfam" id="PF00069">
    <property type="entry name" value="Pkinase"/>
    <property type="match status" value="1"/>
</dbReference>
<feature type="domain" description="UVR" evidence="15">
    <location>
        <begin position="1054"/>
        <end position="1089"/>
    </location>
</feature>
<keyword evidence="4" id="KW-0597">Phosphoprotein</keyword>
<dbReference type="PANTHER" id="PTHR46538">
    <property type="entry name" value="PROTEIN KINASE DOMAIN-CONTAINING PROTEIN"/>
    <property type="match status" value="1"/>
</dbReference>
<dbReference type="PROSITE" id="PS50151">
    <property type="entry name" value="UVR"/>
    <property type="match status" value="1"/>
</dbReference>
<feature type="region of interest" description="Disordered" evidence="13">
    <location>
        <begin position="100"/>
        <end position="179"/>
    </location>
</feature>
<dbReference type="InterPro" id="IPR000719">
    <property type="entry name" value="Prot_kinase_dom"/>
</dbReference>
<dbReference type="InterPro" id="IPR001943">
    <property type="entry name" value="UVR_dom"/>
</dbReference>
<dbReference type="PANTHER" id="PTHR46538:SF1">
    <property type="entry name" value="NON-SPECIFIC SERINE_THREONINE PROTEIN KINASE"/>
    <property type="match status" value="1"/>
</dbReference>
<comment type="catalytic activity">
    <reaction evidence="10">
        <text>L-seryl-[protein] + ATP = O-phospho-L-seryl-[protein] + ADP + H(+)</text>
        <dbReference type="Rhea" id="RHEA:17989"/>
        <dbReference type="Rhea" id="RHEA-COMP:9863"/>
        <dbReference type="Rhea" id="RHEA-COMP:11604"/>
        <dbReference type="ChEBI" id="CHEBI:15378"/>
        <dbReference type="ChEBI" id="CHEBI:29999"/>
        <dbReference type="ChEBI" id="CHEBI:30616"/>
        <dbReference type="ChEBI" id="CHEBI:83421"/>
        <dbReference type="ChEBI" id="CHEBI:456216"/>
        <dbReference type="EC" id="2.7.11.1"/>
    </reaction>
</comment>
<evidence type="ECO:0000256" key="2">
    <source>
        <dbReference type="ARBA" id="ARBA00012513"/>
    </source>
</evidence>
<evidence type="ECO:0000256" key="13">
    <source>
        <dbReference type="SAM" id="MobiDB-lite"/>
    </source>
</evidence>
<accession>G7N128</accession>
<evidence type="ECO:0000256" key="11">
    <source>
        <dbReference type="PROSITE-ProRule" id="PRU10141"/>
    </source>
</evidence>
<dbReference type="SUPFAM" id="SSF56112">
    <property type="entry name" value="Protein kinase-like (PK-like)"/>
    <property type="match status" value="1"/>
</dbReference>
<evidence type="ECO:0000259" key="15">
    <source>
        <dbReference type="PROSITE" id="PS50151"/>
    </source>
</evidence>
<feature type="region of interest" description="Disordered" evidence="13">
    <location>
        <begin position="487"/>
        <end position="530"/>
    </location>
</feature>
<feature type="coiled-coil region" evidence="12">
    <location>
        <begin position="1006"/>
        <end position="1185"/>
    </location>
</feature>
<keyword evidence="3" id="KW-0723">Serine/threonine-protein kinase</keyword>
<dbReference type="PROSITE" id="PS00107">
    <property type="entry name" value="PROTEIN_KINASE_ATP"/>
    <property type="match status" value="1"/>
</dbReference>
<proteinExistence type="inferred from homology"/>
<dbReference type="EC" id="2.7.11.1" evidence="2"/>
<evidence type="ECO:0000256" key="10">
    <source>
        <dbReference type="ARBA" id="ARBA00048679"/>
    </source>
</evidence>
<dbReference type="Pfam" id="PF12474">
    <property type="entry name" value="PKK"/>
    <property type="match status" value="2"/>
</dbReference>
<feature type="region of interest" description="Disordered" evidence="13">
    <location>
        <begin position="795"/>
        <end position="816"/>
    </location>
</feature>
<comment type="similarity">
    <text evidence="1">Belongs to the protein kinase superfamily. STE Ser/Thr protein kinase family. STE20 subfamily.</text>
</comment>
<dbReference type="InterPro" id="IPR022165">
    <property type="entry name" value="PKK"/>
</dbReference>
<dbReference type="InterPro" id="IPR017441">
    <property type="entry name" value="Protein_kinase_ATP_BS"/>
</dbReference>
<dbReference type="Proteomes" id="UP000013456">
    <property type="component" value="Chromosome 9"/>
</dbReference>
<evidence type="ECO:0000256" key="7">
    <source>
        <dbReference type="ARBA" id="ARBA00022777"/>
    </source>
</evidence>
<dbReference type="GO" id="GO:0004674">
    <property type="term" value="F:protein serine/threonine kinase activity"/>
    <property type="evidence" value="ECO:0007669"/>
    <property type="project" value="UniProtKB-KW"/>
</dbReference>
<organism evidence="16">
    <name type="scientific">Macaca mulatta</name>
    <name type="common">Rhesus macaque</name>
    <dbReference type="NCBI Taxonomy" id="9544"/>
    <lineage>
        <taxon>Eukaryota</taxon>
        <taxon>Metazoa</taxon>
        <taxon>Chordata</taxon>
        <taxon>Craniata</taxon>
        <taxon>Vertebrata</taxon>
        <taxon>Euteleostomi</taxon>
        <taxon>Mammalia</taxon>
        <taxon>Eutheria</taxon>
        <taxon>Euarchontoglires</taxon>
        <taxon>Primates</taxon>
        <taxon>Haplorrhini</taxon>
        <taxon>Catarrhini</taxon>
        <taxon>Cercopithecidae</taxon>
        <taxon>Cercopithecinae</taxon>
        <taxon>Macaca</taxon>
    </lineage>
</organism>
<feature type="region of interest" description="Disordered" evidence="13">
    <location>
        <begin position="542"/>
        <end position="576"/>
    </location>
</feature>
<feature type="region of interest" description="Disordered" evidence="13">
    <location>
        <begin position="735"/>
        <end position="755"/>
    </location>
</feature>
<dbReference type="GO" id="GO:0005524">
    <property type="term" value="F:ATP binding"/>
    <property type="evidence" value="ECO:0007669"/>
    <property type="project" value="UniProtKB-UniRule"/>
</dbReference>
<feature type="coiled-coil region" evidence="12">
    <location>
        <begin position="1214"/>
        <end position="1248"/>
    </location>
</feature>
<comment type="catalytic activity">
    <reaction evidence="9">
        <text>L-threonyl-[protein] + ATP = O-phospho-L-threonyl-[protein] + ADP + H(+)</text>
        <dbReference type="Rhea" id="RHEA:46608"/>
        <dbReference type="Rhea" id="RHEA-COMP:11060"/>
        <dbReference type="Rhea" id="RHEA-COMP:11605"/>
        <dbReference type="ChEBI" id="CHEBI:15378"/>
        <dbReference type="ChEBI" id="CHEBI:30013"/>
        <dbReference type="ChEBI" id="CHEBI:30616"/>
        <dbReference type="ChEBI" id="CHEBI:61977"/>
        <dbReference type="ChEBI" id="CHEBI:456216"/>
        <dbReference type="EC" id="2.7.11.1"/>
    </reaction>
</comment>
<keyword evidence="5" id="KW-0808">Transferase</keyword>
<dbReference type="FunFam" id="1.10.510.10:FF:001298">
    <property type="entry name" value="STE20-like kinase"/>
    <property type="match status" value="1"/>
</dbReference>
<feature type="region of interest" description="Disordered" evidence="13">
    <location>
        <begin position="872"/>
        <end position="939"/>
    </location>
</feature>
<feature type="coiled-coil region" evidence="12">
    <location>
        <begin position="1289"/>
        <end position="1360"/>
    </location>
</feature>
<sequence length="1414" mass="161801">MDDELQYGSLMAGKLILTVSWEFNQDRGHRTVHADVSMGCLGFLRAQCSSSQPPHKLPSHCTWGPSESGKVRFRVPTLIGRPFTPQFFPDPEWRQHPLAQSTGSCPRGPLHQGRGLTGFGPWRANEKQSSGTKEQMRPSHEAPAPQTRCSAHATPGGQPVCGTQRACAGPEGTPQRERASLSARNSVLGGKMSFFNFRKIFKLGSEKKKKQYEHVKRDLNPEDFWEIIGELGDGAFGKVYKAQNKETSVLAAAKVIDTKSEEELEDYMVEIDILASCDHPNIVKLLDAFYYENNLWILIEFCAGGAVDAVMLELERPLTESQIQVVCKQTLDALNYLHDNKIIHRDLKAGNILFTLDGDIKLADFGVSAKNTRTIQRRDSFIGTPYWMAPEVVMCETSKDRPYDYKADVWSLGITLIEMAEIEPPHHELNPMRVLLKIAKSEPPTLAQPSRCSIPVVEYAVFNVQQHPFVTVDSNKPIRELIAEAKAEVTEEVEDGKEEDEEEETENSLPIPASKRASSDLSIASSEEDKLSQNACILESVSEKTERNNSEDKLNSKILNEKPTTDEPEKAVEDVSEHVTDDQLEAMTELYDRTAVIKENEREEKRPKLENLPDTEDQETVDINSVSEGKENNIMITLETDIGHNLKSEEEKDQEKQQMFENRLTKSEEIKDTILPTVDLVSQETGEKEANIQAIDSEVGLPKEDTQEKLGEDDKTQKDVISNISDVIGTYEAADVAQKADEESAEDTQSNDGKEVVEVGQKLIDKPMVGPEAGGTKEVPIKEIVEMNEIEEGKNKEQVINSSENIMDISEEPGTTEVEAITESSVTEEMEVRSVVADTDQKALVSEVQDASKVTTQIDKEKKEIPVSIKTEPQVTAVSQPSEPQPVLIPSININSDGGENKEEIGSLSKTETILPPESENPKENDTDSGTGSTADTSSIDLNLSISSFLSKTKDSGSISLQETRRQKKTLKKTRKFIVDGVEVSVTTSKIVTDSDSKTEELRFLRRQELRELRFLQKEEQRAQQQLNSKLQQQREQIFRRFEQEMMSKKRQYDQEIENLEKQQKQTIERLEQEHTNRLRDEAKRIKGEQEKELSKFQNMLKNRKKEVINEVEKAPKELRKELMKRRKEELAQSQHAQEQEFVQKQQQELDGSLKKIIQQQKAELANIERECLNNKQQLMRAREAAIWELEERHLQEKHQLLKQQLKDQYFMQRHQLLKRHEKETEQMQRYNQRLIEELKNRQTQERARLPKIQRSEAKTRMAMFKKSLRINSTATPDQDRDKIKQFAAQEEKRQKNERMAQHQKHENQMRDLQLQCEANVRELHQLQNEKCHLLVEHETQKLKELDEEHSQELKEWREKLRPRKKTLEEEFARKLQEQEVFFKMTGESECLNPSTQSRISKFYPIPSLHSTGS</sequence>
<dbReference type="InterPro" id="IPR008271">
    <property type="entry name" value="Ser/Thr_kinase_AS"/>
</dbReference>
<evidence type="ECO:0000256" key="4">
    <source>
        <dbReference type="ARBA" id="ARBA00022553"/>
    </source>
</evidence>
<evidence type="ECO:0000259" key="14">
    <source>
        <dbReference type="PROSITE" id="PS50011"/>
    </source>
</evidence>
<evidence type="ECO:0000256" key="6">
    <source>
        <dbReference type="ARBA" id="ARBA00022741"/>
    </source>
</evidence>